<dbReference type="EMBL" id="CAJJDN010000339">
    <property type="protein sequence ID" value="CAD8130876.1"/>
    <property type="molecule type" value="Genomic_DNA"/>
</dbReference>
<keyword evidence="2" id="KW-1185">Reference proteome</keyword>
<proteinExistence type="predicted"/>
<reference evidence="1" key="1">
    <citation type="submission" date="2021-01" db="EMBL/GenBank/DDBJ databases">
        <authorList>
            <consortium name="Genoscope - CEA"/>
            <person name="William W."/>
        </authorList>
    </citation>
    <scope>NUCLEOTIDE SEQUENCE</scope>
</reference>
<evidence type="ECO:0000313" key="2">
    <source>
        <dbReference type="Proteomes" id="UP000692954"/>
    </source>
</evidence>
<gene>
    <name evidence="1" type="ORF">PSON_ATCC_30995.1.T3390008</name>
</gene>
<evidence type="ECO:0000313" key="1">
    <source>
        <dbReference type="EMBL" id="CAD8130876.1"/>
    </source>
</evidence>
<organism evidence="1 2">
    <name type="scientific">Paramecium sonneborni</name>
    <dbReference type="NCBI Taxonomy" id="65129"/>
    <lineage>
        <taxon>Eukaryota</taxon>
        <taxon>Sar</taxon>
        <taxon>Alveolata</taxon>
        <taxon>Ciliophora</taxon>
        <taxon>Intramacronucleata</taxon>
        <taxon>Oligohymenophorea</taxon>
        <taxon>Peniculida</taxon>
        <taxon>Parameciidae</taxon>
        <taxon>Paramecium</taxon>
    </lineage>
</organism>
<protein>
    <submittedName>
        <fullName evidence="1">Uncharacterized protein</fullName>
    </submittedName>
</protein>
<name>A0A8S1RSL4_9CILI</name>
<sequence>MDCCYLISQKEKELQITKQISIKEEFSPKALKLEQFSLYLIKGDIDSINPIEKVEKLGSTCDENVLNEKQQSKLENDLNVQIKDEVIIDQIKPQIHYNQNEIAVVKIQIKNLQECYESSIQFIIRNYMNLILL</sequence>
<comment type="caution">
    <text evidence="1">The sequence shown here is derived from an EMBL/GenBank/DDBJ whole genome shotgun (WGS) entry which is preliminary data.</text>
</comment>
<dbReference type="Proteomes" id="UP000692954">
    <property type="component" value="Unassembled WGS sequence"/>
</dbReference>
<dbReference type="AlphaFoldDB" id="A0A8S1RSL4"/>
<accession>A0A8S1RSL4</accession>